<dbReference type="PANTHER" id="PTHR45978">
    <property type="entry name" value="SPX DOMAIN-CONTAINING PROTEIN 3"/>
    <property type="match status" value="1"/>
</dbReference>
<organism evidence="3 4">
    <name type="scientific">Cyanidium caldarium</name>
    <name type="common">Red alga</name>
    <dbReference type="NCBI Taxonomy" id="2771"/>
    <lineage>
        <taxon>Eukaryota</taxon>
        <taxon>Rhodophyta</taxon>
        <taxon>Bangiophyceae</taxon>
        <taxon>Cyanidiales</taxon>
        <taxon>Cyanidiaceae</taxon>
        <taxon>Cyanidium</taxon>
    </lineage>
</organism>
<comment type="caution">
    <text evidence="3">The sequence shown here is derived from an EMBL/GenBank/DDBJ whole genome shotgun (WGS) entry which is preliminary data.</text>
</comment>
<feature type="compositionally biased region" description="Low complexity" evidence="1">
    <location>
        <begin position="54"/>
        <end position="83"/>
    </location>
</feature>
<sequence>MKFGKKLRETVRRSHPRWRDKFIDYKRLKKLLKADARGGASSGERDGAADAPQLEAGALQERLRAAAAARGPRAPFGEAAARPSDTASLRESAPAAADPTDSDTSGVVSTIESDTDSELSDAPPHELLELANQSPIPRRTDGSGFFDLLHDELDKVNEFFIDRMEECVIRYEMIMGAADAILREGGVRRRGATQELQNLRRLLKVLHVEMLSLQNFSTVNYLGFRKALKKYDKKRGTHLRRTYLAGVLHTPFFMQSETLRTLIRGAEAKIQEIDRCTGGAAALPYSAERGGDVERPTPEDAMLDAQFTAAELSHD</sequence>
<evidence type="ECO:0000259" key="2">
    <source>
        <dbReference type="PROSITE" id="PS51382"/>
    </source>
</evidence>
<gene>
    <name evidence="3" type="ORF">CDCA_CDCA11G3261</name>
</gene>
<dbReference type="PROSITE" id="PS51382">
    <property type="entry name" value="SPX"/>
    <property type="match status" value="1"/>
</dbReference>
<name>A0AAV9IYS2_CYACA</name>
<keyword evidence="4" id="KW-1185">Reference proteome</keyword>
<protein>
    <recommendedName>
        <fullName evidence="2">SPX domain-containing protein</fullName>
    </recommendedName>
</protein>
<proteinExistence type="predicted"/>
<dbReference type="AlphaFoldDB" id="A0AAV9IYS2"/>
<evidence type="ECO:0000313" key="4">
    <source>
        <dbReference type="Proteomes" id="UP001301350"/>
    </source>
</evidence>
<dbReference type="Proteomes" id="UP001301350">
    <property type="component" value="Unassembled WGS sequence"/>
</dbReference>
<feature type="region of interest" description="Disordered" evidence="1">
    <location>
        <begin position="34"/>
        <end position="124"/>
    </location>
</feature>
<dbReference type="GO" id="GO:0016036">
    <property type="term" value="P:cellular response to phosphate starvation"/>
    <property type="evidence" value="ECO:0007669"/>
    <property type="project" value="InterPro"/>
</dbReference>
<feature type="compositionally biased region" description="Low complexity" evidence="1">
    <location>
        <begin position="92"/>
        <end position="105"/>
    </location>
</feature>
<dbReference type="InterPro" id="IPR004331">
    <property type="entry name" value="SPX_dom"/>
</dbReference>
<reference evidence="3 4" key="1">
    <citation type="submission" date="2022-07" db="EMBL/GenBank/DDBJ databases">
        <title>Genome-wide signatures of adaptation to extreme environments.</title>
        <authorList>
            <person name="Cho C.H."/>
            <person name="Yoon H.S."/>
        </authorList>
    </citation>
    <scope>NUCLEOTIDE SEQUENCE [LARGE SCALE GENOMIC DNA]</scope>
    <source>
        <strain evidence="3 4">DBV 063 E5</strain>
    </source>
</reference>
<feature type="domain" description="SPX" evidence="2">
    <location>
        <begin position="1"/>
        <end position="245"/>
    </location>
</feature>
<evidence type="ECO:0000313" key="3">
    <source>
        <dbReference type="EMBL" id="KAK4537236.1"/>
    </source>
</evidence>
<accession>A0AAV9IYS2</accession>
<dbReference type="InterPro" id="IPR031142">
    <property type="entry name" value="SPX_prot"/>
</dbReference>
<evidence type="ECO:0000256" key="1">
    <source>
        <dbReference type="SAM" id="MobiDB-lite"/>
    </source>
</evidence>
<dbReference type="PANTHER" id="PTHR45978:SF7">
    <property type="entry name" value="SPX DOMAIN-CONTAINING PROTEIN 4"/>
    <property type="match status" value="1"/>
</dbReference>
<dbReference type="EMBL" id="JANCYW010000011">
    <property type="protein sequence ID" value="KAK4537236.1"/>
    <property type="molecule type" value="Genomic_DNA"/>
</dbReference>
<dbReference type="Pfam" id="PF03105">
    <property type="entry name" value="SPX"/>
    <property type="match status" value="2"/>
</dbReference>